<dbReference type="EMBL" id="DS547110">
    <property type="protein sequence ID" value="EDR06041.1"/>
    <property type="molecule type" value="Genomic_DNA"/>
</dbReference>
<feature type="compositionally biased region" description="Low complexity" evidence="1">
    <location>
        <begin position="83"/>
        <end position="96"/>
    </location>
</feature>
<feature type="compositionally biased region" description="Polar residues" evidence="1">
    <location>
        <begin position="97"/>
        <end position="126"/>
    </location>
</feature>
<sequence>MNDISEGDDNDNDDNVPGPPKRRNDAKLKPSGHASLHFSPIACSTAQFPWHHPTPSPTITPLAHTSAPDWTDGLLFPRAGPLQTTTATTQAPSPSAEANSEGTDSTGHADPHTNSVTHPQVHNTHPSWAIPLHHPRSSLSNPTSIRPHTLLLVPRVLDAHLRPRARVALSLPITIAECTPTTNCARVLPVAGVVVEMEADNELFAAFIDGNEPSGGGRPNTGGTGLDWLVHGPASNAPNPVPNPPPSSSSTPSVGANKSGNGGGNWLDLLSGNYPTTPSGNLGNTGTSWERGDRVSGGGH</sequence>
<dbReference type="HOGENOM" id="CLU_927706_0_0_1"/>
<dbReference type="Proteomes" id="UP000001194">
    <property type="component" value="Unassembled WGS sequence"/>
</dbReference>
<dbReference type="InParanoid" id="B0DH31"/>
<feature type="region of interest" description="Disordered" evidence="1">
    <location>
        <begin position="52"/>
        <end position="143"/>
    </location>
</feature>
<dbReference type="AlphaFoldDB" id="B0DH31"/>
<organism evidence="3">
    <name type="scientific">Laccaria bicolor (strain S238N-H82 / ATCC MYA-4686)</name>
    <name type="common">Bicoloured deceiver</name>
    <name type="synonym">Laccaria laccata var. bicolor</name>
    <dbReference type="NCBI Taxonomy" id="486041"/>
    <lineage>
        <taxon>Eukaryota</taxon>
        <taxon>Fungi</taxon>
        <taxon>Dikarya</taxon>
        <taxon>Basidiomycota</taxon>
        <taxon>Agaricomycotina</taxon>
        <taxon>Agaricomycetes</taxon>
        <taxon>Agaricomycetidae</taxon>
        <taxon>Agaricales</taxon>
        <taxon>Agaricineae</taxon>
        <taxon>Hydnangiaceae</taxon>
        <taxon>Laccaria</taxon>
    </lineage>
</organism>
<feature type="region of interest" description="Disordered" evidence="1">
    <location>
        <begin position="1"/>
        <end position="33"/>
    </location>
</feature>
<dbReference type="RefSeq" id="XP_001883329.1">
    <property type="nucleotide sequence ID" value="XM_001883294.1"/>
</dbReference>
<feature type="compositionally biased region" description="Acidic residues" evidence="1">
    <location>
        <begin position="1"/>
        <end position="14"/>
    </location>
</feature>
<accession>B0DH31</accession>
<gene>
    <name evidence="2" type="ORF">LACBIDRAFT_329097</name>
</gene>
<feature type="compositionally biased region" description="Polar residues" evidence="1">
    <location>
        <begin position="273"/>
        <end position="288"/>
    </location>
</feature>
<proteinExistence type="predicted"/>
<evidence type="ECO:0000256" key="1">
    <source>
        <dbReference type="SAM" id="MobiDB-lite"/>
    </source>
</evidence>
<feature type="compositionally biased region" description="Gly residues" evidence="1">
    <location>
        <begin position="213"/>
        <end position="225"/>
    </location>
</feature>
<evidence type="ECO:0000313" key="3">
    <source>
        <dbReference type="Proteomes" id="UP000001194"/>
    </source>
</evidence>
<protein>
    <submittedName>
        <fullName evidence="2">Predicted protein</fullName>
    </submittedName>
</protein>
<evidence type="ECO:0000313" key="2">
    <source>
        <dbReference type="EMBL" id="EDR06041.1"/>
    </source>
</evidence>
<keyword evidence="3" id="KW-1185">Reference proteome</keyword>
<name>B0DH31_LACBS</name>
<reference evidence="2 3" key="1">
    <citation type="journal article" date="2008" name="Nature">
        <title>The genome of Laccaria bicolor provides insights into mycorrhizal symbiosis.</title>
        <authorList>
            <person name="Martin F."/>
            <person name="Aerts A."/>
            <person name="Ahren D."/>
            <person name="Brun A."/>
            <person name="Danchin E.G.J."/>
            <person name="Duchaussoy F."/>
            <person name="Gibon J."/>
            <person name="Kohler A."/>
            <person name="Lindquist E."/>
            <person name="Pereda V."/>
            <person name="Salamov A."/>
            <person name="Shapiro H.J."/>
            <person name="Wuyts J."/>
            <person name="Blaudez D."/>
            <person name="Buee M."/>
            <person name="Brokstein P."/>
            <person name="Canbaeck B."/>
            <person name="Cohen D."/>
            <person name="Courty P.E."/>
            <person name="Coutinho P.M."/>
            <person name="Delaruelle C."/>
            <person name="Detter J.C."/>
            <person name="Deveau A."/>
            <person name="DiFazio S."/>
            <person name="Duplessis S."/>
            <person name="Fraissinet-Tachet L."/>
            <person name="Lucic E."/>
            <person name="Frey-Klett P."/>
            <person name="Fourrey C."/>
            <person name="Feussner I."/>
            <person name="Gay G."/>
            <person name="Grimwood J."/>
            <person name="Hoegger P.J."/>
            <person name="Jain P."/>
            <person name="Kilaru S."/>
            <person name="Labbe J."/>
            <person name="Lin Y.C."/>
            <person name="Legue V."/>
            <person name="Le Tacon F."/>
            <person name="Marmeisse R."/>
            <person name="Melayah D."/>
            <person name="Montanini B."/>
            <person name="Muratet M."/>
            <person name="Nehls U."/>
            <person name="Niculita-Hirzel H."/>
            <person name="Oudot-Le Secq M.P."/>
            <person name="Peter M."/>
            <person name="Quesneville H."/>
            <person name="Rajashekar B."/>
            <person name="Reich M."/>
            <person name="Rouhier N."/>
            <person name="Schmutz J."/>
            <person name="Yin T."/>
            <person name="Chalot M."/>
            <person name="Henrissat B."/>
            <person name="Kuees U."/>
            <person name="Lucas S."/>
            <person name="Van de Peer Y."/>
            <person name="Podila G.K."/>
            <person name="Polle A."/>
            <person name="Pukkila P.J."/>
            <person name="Richardson P.M."/>
            <person name="Rouze P."/>
            <person name="Sanders I.R."/>
            <person name="Stajich J.E."/>
            <person name="Tunlid A."/>
            <person name="Tuskan G."/>
            <person name="Grigoriev I.V."/>
        </authorList>
    </citation>
    <scope>NUCLEOTIDE SEQUENCE [LARGE SCALE GENOMIC DNA]</scope>
    <source>
        <strain evidence="3">S238N-H82 / ATCC MYA-4686</strain>
    </source>
</reference>
<dbReference type="KEGG" id="lbc:LACBIDRAFT_329097"/>
<dbReference type="GeneID" id="6078949"/>
<feature type="region of interest" description="Disordered" evidence="1">
    <location>
        <begin position="210"/>
        <end position="300"/>
    </location>
</feature>